<gene>
    <name evidence="11" type="primary">GCD7</name>
    <name evidence="11" type="ORF">AWJ20_4911</name>
</gene>
<name>A0A167EE46_9ASCO</name>
<dbReference type="Proteomes" id="UP000189580">
    <property type="component" value="Chromosome d"/>
</dbReference>
<proteinExistence type="inferred from homology"/>
<evidence type="ECO:0000256" key="7">
    <source>
        <dbReference type="ARBA" id="ARBA00044228"/>
    </source>
</evidence>
<feature type="compositionally biased region" description="Polar residues" evidence="10">
    <location>
        <begin position="9"/>
        <end position="20"/>
    </location>
</feature>
<dbReference type="AlphaFoldDB" id="A0A167EE46"/>
<dbReference type="GO" id="GO:0002183">
    <property type="term" value="P:cytoplasmic translational initiation"/>
    <property type="evidence" value="ECO:0007669"/>
    <property type="project" value="EnsemblFungi"/>
</dbReference>
<dbReference type="GO" id="GO:0005085">
    <property type="term" value="F:guanyl-nucleotide exchange factor activity"/>
    <property type="evidence" value="ECO:0007669"/>
    <property type="project" value="EnsemblFungi"/>
</dbReference>
<comment type="subunit">
    <text evidence="8">Component of the translation initiation factor 2B (eIF2B) complex which is a heterodecamer of two sets of five different subunits: alpha, beta, gamma, delta and epsilon. Subunits alpha, beta and delta comprise a regulatory subcomplex and subunits epsilon and gamma comprise a catalytic subcomplex. Within the complex, the hexameric regulatory complex resides at the center, with the two heterodimeric catalytic subcomplexes bound on opposite sides.</text>
</comment>
<evidence type="ECO:0000256" key="9">
    <source>
        <dbReference type="RuleBase" id="RU003814"/>
    </source>
</evidence>
<evidence type="ECO:0000256" key="10">
    <source>
        <dbReference type="SAM" id="MobiDB-lite"/>
    </source>
</evidence>
<comment type="subcellular location">
    <subcellularLocation>
        <location evidence="1">Cytoplasm</location>
        <location evidence="1">Cytosol</location>
    </subcellularLocation>
</comment>
<dbReference type="FunFam" id="3.40.50.10470:FF:000008">
    <property type="entry name" value="Translation initiation factor 2B, beta subunit"/>
    <property type="match status" value="1"/>
</dbReference>
<keyword evidence="4 11" id="KW-0396">Initiation factor</keyword>
<dbReference type="GeneID" id="30037095"/>
<dbReference type="OrthoDB" id="269919at2759"/>
<accession>A0A167EE46</accession>
<dbReference type="EMBL" id="CP014502">
    <property type="protein sequence ID" value="ANB13958.1"/>
    <property type="molecule type" value="Genomic_DNA"/>
</dbReference>
<organism evidence="11 12">
    <name type="scientific">Sugiyamaella lignohabitans</name>
    <dbReference type="NCBI Taxonomy" id="796027"/>
    <lineage>
        <taxon>Eukaryota</taxon>
        <taxon>Fungi</taxon>
        <taxon>Dikarya</taxon>
        <taxon>Ascomycota</taxon>
        <taxon>Saccharomycotina</taxon>
        <taxon>Dipodascomycetes</taxon>
        <taxon>Dipodascales</taxon>
        <taxon>Trichomonascaceae</taxon>
        <taxon>Sugiyamaella</taxon>
    </lineage>
</organism>
<dbReference type="GO" id="GO:0003743">
    <property type="term" value="F:translation initiation factor activity"/>
    <property type="evidence" value="ECO:0007669"/>
    <property type="project" value="UniProtKB-KW"/>
</dbReference>
<dbReference type="GO" id="GO:0005851">
    <property type="term" value="C:eukaryotic translation initiation factor 2B complex"/>
    <property type="evidence" value="ECO:0007669"/>
    <property type="project" value="EnsemblFungi"/>
</dbReference>
<dbReference type="KEGG" id="slb:AWJ20_4911"/>
<evidence type="ECO:0000256" key="6">
    <source>
        <dbReference type="ARBA" id="ARBA00044122"/>
    </source>
</evidence>
<dbReference type="Gene3D" id="3.40.50.10470">
    <property type="entry name" value="Translation initiation factor eif-2b, domain 2"/>
    <property type="match status" value="1"/>
</dbReference>
<protein>
    <recommendedName>
        <fullName evidence="6">Translation initiation factor eIF2B subunit beta</fullName>
    </recommendedName>
    <alternativeName>
        <fullName evidence="7">eIF2B GDP-GTP exchange factor subunit beta</fullName>
    </alternativeName>
</protein>
<evidence type="ECO:0000256" key="8">
    <source>
        <dbReference type="ARBA" id="ARBA00046432"/>
    </source>
</evidence>
<comment type="similarity">
    <text evidence="2 9">Belongs to the eIF-2B alpha/beta/delta subunits family.</text>
</comment>
<sequence>MFGLLSVDPSATSNSPTKALTNEEARKAHRDTKADIIEGIQELIEEISNIDDSIAGMSVDMIHENEVLLTASPNSKTVLEFLLRASQKRTFTVLVTEGFPNEVTASHEFALTLSKAGIHTVIIPDTATSAVMSRVGKVIIGTRAVLANGGCVSSSGVALVCEAAKDYRVPVLAVTGLYKLSPLYPFDIDQLIEVGDTGKVIGFNDTGLMDKIGVMNPVYDYVAPEHIDIYVTNIGGFSPSFTYRIILDHYSNQDVSL</sequence>
<dbReference type="Pfam" id="PF01008">
    <property type="entry name" value="IF-2B"/>
    <property type="match status" value="1"/>
</dbReference>
<reference evidence="11 12" key="1">
    <citation type="submission" date="2016-02" db="EMBL/GenBank/DDBJ databases">
        <title>Complete genome sequence and transcriptome regulation of the pentose utilising yeast Sugiyamaella lignohabitans.</title>
        <authorList>
            <person name="Bellasio M."/>
            <person name="Peymann A."/>
            <person name="Valli M."/>
            <person name="Sipitzky M."/>
            <person name="Graf A."/>
            <person name="Sauer M."/>
            <person name="Marx H."/>
            <person name="Mattanovich D."/>
        </authorList>
    </citation>
    <scope>NUCLEOTIDE SEQUENCE [LARGE SCALE GENOMIC DNA]</scope>
    <source>
        <strain evidence="11 12">CBS 10342</strain>
    </source>
</reference>
<dbReference type="PANTHER" id="PTHR45859">
    <property type="entry name" value="TRANSLATION INITIATION FACTOR EIF-2B SUBUNIT BETA"/>
    <property type="match status" value="1"/>
</dbReference>
<dbReference type="InterPro" id="IPR042529">
    <property type="entry name" value="IF_2B-like_C"/>
</dbReference>
<keyword evidence="3" id="KW-0963">Cytoplasm</keyword>
<dbReference type="PANTHER" id="PTHR45859:SF1">
    <property type="entry name" value="TRANSLATION INITIATION FACTOR EIF-2B SUBUNIT BETA"/>
    <property type="match status" value="1"/>
</dbReference>
<evidence type="ECO:0000256" key="3">
    <source>
        <dbReference type="ARBA" id="ARBA00022490"/>
    </source>
</evidence>
<dbReference type="InterPro" id="IPR051855">
    <property type="entry name" value="eIF2B_beta_subunit"/>
</dbReference>
<evidence type="ECO:0000313" key="11">
    <source>
        <dbReference type="EMBL" id="ANB13958.1"/>
    </source>
</evidence>
<dbReference type="InterPro" id="IPR000649">
    <property type="entry name" value="IF-2B-related"/>
</dbReference>
<dbReference type="InterPro" id="IPR037171">
    <property type="entry name" value="NagB/RpiA_transferase-like"/>
</dbReference>
<evidence type="ECO:0000256" key="1">
    <source>
        <dbReference type="ARBA" id="ARBA00004514"/>
    </source>
</evidence>
<dbReference type="GO" id="GO:0005829">
    <property type="term" value="C:cytosol"/>
    <property type="evidence" value="ECO:0007669"/>
    <property type="project" value="UniProtKB-SubCell"/>
</dbReference>
<evidence type="ECO:0000313" key="12">
    <source>
        <dbReference type="Proteomes" id="UP000189580"/>
    </source>
</evidence>
<dbReference type="SUPFAM" id="SSF100950">
    <property type="entry name" value="NagB/RpiA/CoA transferase-like"/>
    <property type="match status" value="1"/>
</dbReference>
<feature type="region of interest" description="Disordered" evidence="10">
    <location>
        <begin position="1"/>
        <end position="28"/>
    </location>
</feature>
<evidence type="ECO:0000256" key="4">
    <source>
        <dbReference type="ARBA" id="ARBA00022540"/>
    </source>
</evidence>
<dbReference type="RefSeq" id="XP_018736435.1">
    <property type="nucleotide sequence ID" value="XM_018882015.1"/>
</dbReference>
<keyword evidence="5" id="KW-0648">Protein biosynthesis</keyword>
<evidence type="ECO:0000256" key="5">
    <source>
        <dbReference type="ARBA" id="ARBA00022917"/>
    </source>
</evidence>
<keyword evidence="12" id="KW-1185">Reference proteome</keyword>
<evidence type="ECO:0000256" key="2">
    <source>
        <dbReference type="ARBA" id="ARBA00007251"/>
    </source>
</evidence>